<dbReference type="InterPro" id="IPR017932">
    <property type="entry name" value="GATase_2_dom"/>
</dbReference>
<dbReference type="PANTHER" id="PTHR43284">
    <property type="entry name" value="ASPARAGINE SYNTHETASE (GLUTAMINE-HYDROLYZING)"/>
    <property type="match status" value="1"/>
</dbReference>
<feature type="domain" description="Glutamine amidotransferase type-2" evidence="9">
    <location>
        <begin position="2"/>
        <end position="187"/>
    </location>
</feature>
<organism evidence="10 11">
    <name type="scientific">Plantactinospora siamensis</name>
    <dbReference type="NCBI Taxonomy" id="555372"/>
    <lineage>
        <taxon>Bacteria</taxon>
        <taxon>Bacillati</taxon>
        <taxon>Actinomycetota</taxon>
        <taxon>Actinomycetes</taxon>
        <taxon>Micromonosporales</taxon>
        <taxon>Micromonosporaceae</taxon>
        <taxon>Plantactinospora</taxon>
    </lineage>
</organism>
<dbReference type="PROSITE" id="PS51278">
    <property type="entry name" value="GATASE_TYPE_2"/>
    <property type="match status" value="1"/>
</dbReference>
<keyword evidence="4" id="KW-0547">Nucleotide-binding</keyword>
<dbReference type="EC" id="6.3.5.4" evidence="3"/>
<evidence type="ECO:0000256" key="3">
    <source>
        <dbReference type="ARBA" id="ARBA00012737"/>
    </source>
</evidence>
<dbReference type="SUPFAM" id="SSF56235">
    <property type="entry name" value="N-terminal nucleophile aminohydrolases (Ntn hydrolases)"/>
    <property type="match status" value="1"/>
</dbReference>
<keyword evidence="10" id="KW-0436">Ligase</keyword>
<reference evidence="10 11" key="1">
    <citation type="submission" date="2024-09" db="EMBL/GenBank/DDBJ databases">
        <authorList>
            <person name="Sun Q."/>
            <person name="Mori K."/>
        </authorList>
    </citation>
    <scope>NUCLEOTIDE SEQUENCE [LARGE SCALE GENOMIC DNA]</scope>
    <source>
        <strain evidence="10 11">TBRC 2205</strain>
    </source>
</reference>
<evidence type="ECO:0000256" key="4">
    <source>
        <dbReference type="ARBA" id="ARBA00022741"/>
    </source>
</evidence>
<keyword evidence="7" id="KW-0315">Glutamine amidotransferase</keyword>
<dbReference type="CDD" id="cd01991">
    <property type="entry name" value="Asn_synthase_B_C"/>
    <property type="match status" value="1"/>
</dbReference>
<accession>A0ABV6P1L0</accession>
<dbReference type="Proteomes" id="UP001589894">
    <property type="component" value="Unassembled WGS sequence"/>
</dbReference>
<dbReference type="Pfam" id="PF13537">
    <property type="entry name" value="GATase_7"/>
    <property type="match status" value="1"/>
</dbReference>
<dbReference type="PANTHER" id="PTHR43284:SF1">
    <property type="entry name" value="ASPARAGINE SYNTHETASE"/>
    <property type="match status" value="1"/>
</dbReference>
<gene>
    <name evidence="10" type="primary">asnB</name>
    <name evidence="10" type="ORF">ACFFHU_20895</name>
</gene>
<evidence type="ECO:0000313" key="10">
    <source>
        <dbReference type="EMBL" id="MFC0566584.1"/>
    </source>
</evidence>
<comment type="caution">
    <text evidence="10">The sequence shown here is derived from an EMBL/GenBank/DDBJ whole genome shotgun (WGS) entry which is preliminary data.</text>
</comment>
<dbReference type="RefSeq" id="WP_377341393.1">
    <property type="nucleotide sequence ID" value="NZ_JBHLUE010000017.1"/>
</dbReference>
<comment type="pathway">
    <text evidence="1">Amino-acid biosynthesis; L-asparagine biosynthesis; L-asparagine from L-aspartate (L-Gln route): step 1/1.</text>
</comment>
<evidence type="ECO:0000256" key="6">
    <source>
        <dbReference type="ARBA" id="ARBA00022888"/>
    </source>
</evidence>
<dbReference type="InterPro" id="IPR029055">
    <property type="entry name" value="Ntn_hydrolases_N"/>
</dbReference>
<evidence type="ECO:0000256" key="2">
    <source>
        <dbReference type="ARBA" id="ARBA00005752"/>
    </source>
</evidence>
<name>A0ABV6P1L0_9ACTN</name>
<dbReference type="Gene3D" id="3.60.20.10">
    <property type="entry name" value="Glutamine Phosphoribosylpyrophosphate, subunit 1, domain 1"/>
    <property type="match status" value="1"/>
</dbReference>
<evidence type="ECO:0000256" key="1">
    <source>
        <dbReference type="ARBA" id="ARBA00005187"/>
    </source>
</evidence>
<comment type="catalytic activity">
    <reaction evidence="8">
        <text>L-aspartate + L-glutamine + ATP + H2O = L-asparagine + L-glutamate + AMP + diphosphate + H(+)</text>
        <dbReference type="Rhea" id="RHEA:12228"/>
        <dbReference type="ChEBI" id="CHEBI:15377"/>
        <dbReference type="ChEBI" id="CHEBI:15378"/>
        <dbReference type="ChEBI" id="CHEBI:29985"/>
        <dbReference type="ChEBI" id="CHEBI:29991"/>
        <dbReference type="ChEBI" id="CHEBI:30616"/>
        <dbReference type="ChEBI" id="CHEBI:33019"/>
        <dbReference type="ChEBI" id="CHEBI:58048"/>
        <dbReference type="ChEBI" id="CHEBI:58359"/>
        <dbReference type="ChEBI" id="CHEBI:456215"/>
        <dbReference type="EC" id="6.3.5.4"/>
    </reaction>
</comment>
<evidence type="ECO:0000256" key="5">
    <source>
        <dbReference type="ARBA" id="ARBA00022840"/>
    </source>
</evidence>
<dbReference type="NCBIfam" id="TIGR01536">
    <property type="entry name" value="asn_synth_AEB"/>
    <property type="match status" value="1"/>
</dbReference>
<dbReference type="InterPro" id="IPR006426">
    <property type="entry name" value="Asn_synth_AEB"/>
</dbReference>
<sequence>MCGITGLVRASGVVEGDQRLVAALNRDQRHRGPDDVGQWSGGTAVLGQTRLAIVDLGSGGHQPFHSADGTISVVFNGEIYNHAELRRRHGLTVPERCDGAILPALWRLLGIRMFAELRGMWAIAVVDAATGSVVLARDPFGIKPLHFRRLAGGALVFASEPRPLAALDGPPRLDRLALHRYLAFGALGRDQSPFADVESVPANSWIRWDRALTRSAGAVHPDPLDALPATPLPELRDRFLDSVSHHLLSDVPVALLLSSGLDSASIAWAASTLGAALTCVTVDTGTGMGEGDAARMIATAFGHRHELVSVAPDAGLVDRFFAAMQRPSIDGLNTFLVSKAIADLGIKVALSGIGGDEVLAGYPHFRMLRHLPLLRAAGPVRLPRGLARACGSRRRKIAEMLTSAGPRDAPGIGALVRRVAFEEQITDLLAGPGWPAEPPAPPGAGSVPALALSRYELEHYLGGTLLPDCDTYSMAWSVEVRVPFVDLPLARATLGTDPRRGLGKRRFADAVGHPVLERIVRAPKRGFSLPMDRWMRSGPLAPAVRLAQAPDAPVTGILRPAGIAAVFAGWRAGRVRWPRAWSLVALDAWLRSLDAAPSAVEGTPVGVASRVGPAELR</sequence>
<keyword evidence="11" id="KW-1185">Reference proteome</keyword>
<dbReference type="PIRSF" id="PIRSF001589">
    <property type="entry name" value="Asn_synthetase_glu-h"/>
    <property type="match status" value="1"/>
</dbReference>
<dbReference type="Gene3D" id="3.40.50.620">
    <property type="entry name" value="HUPs"/>
    <property type="match status" value="1"/>
</dbReference>
<dbReference type="SUPFAM" id="SSF52402">
    <property type="entry name" value="Adenine nucleotide alpha hydrolases-like"/>
    <property type="match status" value="1"/>
</dbReference>
<evidence type="ECO:0000256" key="8">
    <source>
        <dbReference type="ARBA" id="ARBA00048741"/>
    </source>
</evidence>
<evidence type="ECO:0000256" key="7">
    <source>
        <dbReference type="ARBA" id="ARBA00022962"/>
    </source>
</evidence>
<evidence type="ECO:0000259" key="9">
    <source>
        <dbReference type="PROSITE" id="PS51278"/>
    </source>
</evidence>
<dbReference type="CDD" id="cd00712">
    <property type="entry name" value="AsnB"/>
    <property type="match status" value="1"/>
</dbReference>
<keyword evidence="5" id="KW-0067">ATP-binding</keyword>
<keyword evidence="6" id="KW-0061">Asparagine biosynthesis</keyword>
<dbReference type="Pfam" id="PF00733">
    <property type="entry name" value="Asn_synthase"/>
    <property type="match status" value="1"/>
</dbReference>
<keyword evidence="6" id="KW-0028">Amino-acid biosynthesis</keyword>
<dbReference type="InterPro" id="IPR014729">
    <property type="entry name" value="Rossmann-like_a/b/a_fold"/>
</dbReference>
<dbReference type="EMBL" id="JBHLUE010000017">
    <property type="protein sequence ID" value="MFC0566584.1"/>
    <property type="molecule type" value="Genomic_DNA"/>
</dbReference>
<protein>
    <recommendedName>
        <fullName evidence="3">asparagine synthase (glutamine-hydrolyzing)</fullName>
        <ecNumber evidence="3">6.3.5.4</ecNumber>
    </recommendedName>
</protein>
<dbReference type="InterPro" id="IPR033738">
    <property type="entry name" value="AsnB_N"/>
</dbReference>
<dbReference type="InterPro" id="IPR051786">
    <property type="entry name" value="ASN_synthetase/amidase"/>
</dbReference>
<dbReference type="InterPro" id="IPR001962">
    <property type="entry name" value="Asn_synthase"/>
</dbReference>
<evidence type="ECO:0000313" key="11">
    <source>
        <dbReference type="Proteomes" id="UP001589894"/>
    </source>
</evidence>
<dbReference type="GO" id="GO:0004066">
    <property type="term" value="F:asparagine synthase (glutamine-hydrolyzing) activity"/>
    <property type="evidence" value="ECO:0007669"/>
    <property type="project" value="UniProtKB-EC"/>
</dbReference>
<comment type="similarity">
    <text evidence="2">Belongs to the asparagine synthetase family.</text>
</comment>
<proteinExistence type="inferred from homology"/>